<keyword evidence="1" id="KW-0812">Transmembrane</keyword>
<reference evidence="2 3" key="1">
    <citation type="submission" date="2021-03" db="EMBL/GenBank/DDBJ databases">
        <title>Human Oral Microbial Genomes.</title>
        <authorList>
            <person name="Johnston C.D."/>
            <person name="Chen T."/>
            <person name="Dewhirst F.E."/>
        </authorList>
    </citation>
    <scope>NUCLEOTIDE SEQUENCE [LARGE SCALE GENOMIC DNA]</scope>
    <source>
        <strain evidence="2 3">DSMZ 100122</strain>
    </source>
</reference>
<sequence length="52" mass="5436">MACSVLRPAPHLVHRIKVVAFTVLTVLAFIVAAPGIASLNQSDPAPVSVSDR</sequence>
<name>A0ABX7Y7R3_9ACTN</name>
<feature type="transmembrane region" description="Helical" evidence="1">
    <location>
        <begin position="16"/>
        <end position="37"/>
    </location>
</feature>
<protein>
    <submittedName>
        <fullName evidence="2">Uncharacterized protein</fullName>
    </submittedName>
</protein>
<evidence type="ECO:0000313" key="3">
    <source>
        <dbReference type="Proteomes" id="UP000678513"/>
    </source>
</evidence>
<accession>A0ABX7Y7R3</accession>
<keyword evidence="3" id="KW-1185">Reference proteome</keyword>
<dbReference type="EMBL" id="CP072384">
    <property type="protein sequence ID" value="QUC09247.1"/>
    <property type="molecule type" value="Genomic_DNA"/>
</dbReference>
<proteinExistence type="predicted"/>
<dbReference type="RefSeq" id="WP_212326504.1">
    <property type="nucleotide sequence ID" value="NZ_AP024463.1"/>
</dbReference>
<keyword evidence="1" id="KW-1133">Transmembrane helix</keyword>
<gene>
    <name evidence="2" type="ORF">J5A65_05900</name>
</gene>
<evidence type="ECO:0000313" key="2">
    <source>
        <dbReference type="EMBL" id="QUC09247.1"/>
    </source>
</evidence>
<evidence type="ECO:0000256" key="1">
    <source>
        <dbReference type="SAM" id="Phobius"/>
    </source>
</evidence>
<organism evidence="2 3">
    <name type="scientific">Arachnia rubra</name>
    <dbReference type="NCBI Taxonomy" id="1547448"/>
    <lineage>
        <taxon>Bacteria</taxon>
        <taxon>Bacillati</taxon>
        <taxon>Actinomycetota</taxon>
        <taxon>Actinomycetes</taxon>
        <taxon>Propionibacteriales</taxon>
        <taxon>Propionibacteriaceae</taxon>
        <taxon>Arachnia</taxon>
    </lineage>
</organism>
<keyword evidence="1" id="KW-0472">Membrane</keyword>
<dbReference type="Proteomes" id="UP000678513">
    <property type="component" value="Chromosome"/>
</dbReference>